<dbReference type="AlphaFoldDB" id="A0AAU9WSP3"/>
<sequence>YQKLWLEQVQCRAVHFVTRTYTREEGCVTNALRQINWPTLEKRRQVATLMYKCVTNQTAINIPSYIISSTEFIPLQPSCDTYKYSFWPRTITDWNSLPPDYSKLDS</sequence>
<keyword evidence="2" id="KW-1185">Reference proteome</keyword>
<comment type="caution">
    <text evidence="1">The sequence shown here is derived from an EMBL/GenBank/DDBJ whole genome shotgun (WGS) entry which is preliminary data.</text>
</comment>
<accession>A0AAU9WSP3</accession>
<name>A0AAU9WSP3_9CNID</name>
<dbReference type="EMBL" id="CALNXJ010000020">
    <property type="protein sequence ID" value="CAH3124074.1"/>
    <property type="molecule type" value="Genomic_DNA"/>
</dbReference>
<feature type="non-terminal residue" evidence="1">
    <location>
        <position position="106"/>
    </location>
</feature>
<gene>
    <name evidence="1" type="ORF">PMEA_00011708</name>
</gene>
<evidence type="ECO:0000313" key="2">
    <source>
        <dbReference type="Proteomes" id="UP001159428"/>
    </source>
</evidence>
<evidence type="ECO:0000313" key="1">
    <source>
        <dbReference type="EMBL" id="CAH3124074.1"/>
    </source>
</evidence>
<feature type="non-terminal residue" evidence="1">
    <location>
        <position position="1"/>
    </location>
</feature>
<proteinExistence type="predicted"/>
<organism evidence="1 2">
    <name type="scientific">Pocillopora meandrina</name>
    <dbReference type="NCBI Taxonomy" id="46732"/>
    <lineage>
        <taxon>Eukaryota</taxon>
        <taxon>Metazoa</taxon>
        <taxon>Cnidaria</taxon>
        <taxon>Anthozoa</taxon>
        <taxon>Hexacorallia</taxon>
        <taxon>Scleractinia</taxon>
        <taxon>Astrocoeniina</taxon>
        <taxon>Pocilloporidae</taxon>
        <taxon>Pocillopora</taxon>
    </lineage>
</organism>
<protein>
    <submittedName>
        <fullName evidence="1">Uncharacterized protein</fullName>
    </submittedName>
</protein>
<dbReference type="Proteomes" id="UP001159428">
    <property type="component" value="Unassembled WGS sequence"/>
</dbReference>
<reference evidence="1 2" key="1">
    <citation type="submission" date="2022-05" db="EMBL/GenBank/DDBJ databases">
        <authorList>
            <consortium name="Genoscope - CEA"/>
            <person name="William W."/>
        </authorList>
    </citation>
    <scope>NUCLEOTIDE SEQUENCE [LARGE SCALE GENOMIC DNA]</scope>
</reference>